<evidence type="ECO:0000313" key="8">
    <source>
        <dbReference type="Proteomes" id="UP001431784"/>
    </source>
</evidence>
<evidence type="ECO:0000256" key="1">
    <source>
        <dbReference type="ARBA" id="ARBA00001947"/>
    </source>
</evidence>
<dbReference type="Gene3D" id="2.30.40.10">
    <property type="entry name" value="Urease, subunit C, domain 1"/>
    <property type="match status" value="1"/>
</dbReference>
<feature type="domain" description="Amidohydrolase-related" evidence="5">
    <location>
        <begin position="50"/>
        <end position="431"/>
    </location>
</feature>
<evidence type="ECO:0000256" key="3">
    <source>
        <dbReference type="ARBA" id="ARBA00022801"/>
    </source>
</evidence>
<dbReference type="RefSeq" id="WP_274351572.1">
    <property type="nucleotide sequence ID" value="NZ_JAQZSM010000005.1"/>
</dbReference>
<evidence type="ECO:0000313" key="7">
    <source>
        <dbReference type="EMBL" id="MDD7970881.1"/>
    </source>
</evidence>
<sequence length="459" mass="50082">MKMNNDQMIWARQALLPNGWANDVLICVDAQGRIASVTADAPPQGHRVDTLLPAPVNLHSHAFQRAMAGMTEARGPDPHDTFWTWRRLMFRFLDHLTPDDARAIAAMVQMEMLEAGFGALAEFHYLHHRPDGQPYDKLSEMADGICAAAEQTGMGLTLLPVLYQYGGCDRRPLAPGQRRFGNDRDQFARLFADSEKTIGALPEDSAMGVAPHSLRAVQPDDLAFCTELAGTRVMHMHLAEQQEEVTEIQAAFGARPVEWLLDNAPVSARWCLIHCTQMTPAETVALARTHAVAGLCPITEASLGDGIFDGARYLGHGGRFGIGSDSNIRISLTEELRGLEYSQRLRDRRRAVLAVPGYSTGRILWEGAASGGAQAAGRAAGAIATGLWADMVALDGQTPDLEGRDGDLFLDTLIFSGDNRCIADVWSAGRHVVRAGEHINKAAIVADYRRVLARLRDAM</sequence>
<organism evidence="7 8">
    <name type="scientific">Roseinatronobacter alkalisoli</name>
    <dbReference type="NCBI Taxonomy" id="3028235"/>
    <lineage>
        <taxon>Bacteria</taxon>
        <taxon>Pseudomonadati</taxon>
        <taxon>Pseudomonadota</taxon>
        <taxon>Alphaproteobacteria</taxon>
        <taxon>Rhodobacterales</taxon>
        <taxon>Paracoccaceae</taxon>
        <taxon>Roseinatronobacter</taxon>
    </lineage>
</organism>
<proteinExistence type="predicted"/>
<dbReference type="Proteomes" id="UP001431784">
    <property type="component" value="Unassembled WGS sequence"/>
</dbReference>
<evidence type="ECO:0000259" key="6">
    <source>
        <dbReference type="Pfam" id="PF22429"/>
    </source>
</evidence>
<dbReference type="InterPro" id="IPR011059">
    <property type="entry name" value="Metal-dep_hydrolase_composite"/>
</dbReference>
<evidence type="ECO:0000259" key="5">
    <source>
        <dbReference type="Pfam" id="PF01979"/>
    </source>
</evidence>
<comment type="caution">
    <text evidence="7">The sequence shown here is derived from an EMBL/GenBank/DDBJ whole genome shotgun (WGS) entry which is preliminary data.</text>
</comment>
<gene>
    <name evidence="7" type="ORF">PUT78_07205</name>
</gene>
<dbReference type="NCBIfam" id="TIGR02022">
    <property type="entry name" value="hutF"/>
    <property type="match status" value="1"/>
</dbReference>
<keyword evidence="2" id="KW-0479">Metal-binding</keyword>
<dbReference type="PANTHER" id="PTHR11271:SF48">
    <property type="entry name" value="AMIDOHYDROLASE-RELATED DOMAIN-CONTAINING PROTEIN"/>
    <property type="match status" value="1"/>
</dbReference>
<dbReference type="NCBIfam" id="NF006684">
    <property type="entry name" value="PRK09229.1-5"/>
    <property type="match status" value="1"/>
</dbReference>
<dbReference type="Gene3D" id="3.20.20.140">
    <property type="entry name" value="Metal-dependent hydrolases"/>
    <property type="match status" value="1"/>
</dbReference>
<dbReference type="EC" id="3.5.3.13" evidence="7"/>
<dbReference type="GO" id="GO:0050416">
    <property type="term" value="F:formimidoylglutamate deiminase activity"/>
    <property type="evidence" value="ECO:0007669"/>
    <property type="project" value="UniProtKB-EC"/>
</dbReference>
<dbReference type="InterPro" id="IPR032466">
    <property type="entry name" value="Metal_Hydrolase"/>
</dbReference>
<keyword evidence="8" id="KW-1185">Reference proteome</keyword>
<dbReference type="SUPFAM" id="SSF51556">
    <property type="entry name" value="Metallo-dependent hydrolases"/>
    <property type="match status" value="1"/>
</dbReference>
<feature type="domain" description="Formimidoylglutamate deiminase N-terminal" evidence="6">
    <location>
        <begin position="8"/>
        <end position="45"/>
    </location>
</feature>
<dbReference type="InterPro" id="IPR010252">
    <property type="entry name" value="HutF"/>
</dbReference>
<dbReference type="InterPro" id="IPR051607">
    <property type="entry name" value="Metallo-dep_hydrolases"/>
</dbReference>
<dbReference type="SUPFAM" id="SSF51338">
    <property type="entry name" value="Composite domain of metallo-dependent hydrolases"/>
    <property type="match status" value="1"/>
</dbReference>
<dbReference type="InterPro" id="IPR006680">
    <property type="entry name" value="Amidohydro-rel"/>
</dbReference>
<dbReference type="PANTHER" id="PTHR11271">
    <property type="entry name" value="GUANINE DEAMINASE"/>
    <property type="match status" value="1"/>
</dbReference>
<dbReference type="Pfam" id="PF01979">
    <property type="entry name" value="Amidohydro_1"/>
    <property type="match status" value="1"/>
</dbReference>
<protein>
    <submittedName>
        <fullName evidence="7">Formimidoylglutamate deiminase</fullName>
        <ecNumber evidence="7">3.5.3.13</ecNumber>
    </submittedName>
</protein>
<reference evidence="7" key="1">
    <citation type="submission" date="2023-02" db="EMBL/GenBank/DDBJ databases">
        <title>Description of Roseinatronobacter alkalisoli sp. nov., an alkaliphilic bacerium isolated from soda soil.</title>
        <authorList>
            <person name="Wei W."/>
        </authorList>
    </citation>
    <scope>NUCLEOTIDE SEQUENCE</scope>
    <source>
        <strain evidence="7">HJB301</strain>
    </source>
</reference>
<dbReference type="EMBL" id="JAQZSM010000005">
    <property type="protein sequence ID" value="MDD7970881.1"/>
    <property type="molecule type" value="Genomic_DNA"/>
</dbReference>
<keyword evidence="4" id="KW-0862">Zinc</keyword>
<evidence type="ECO:0000256" key="4">
    <source>
        <dbReference type="ARBA" id="ARBA00022833"/>
    </source>
</evidence>
<comment type="cofactor">
    <cofactor evidence="1">
        <name>Zn(2+)</name>
        <dbReference type="ChEBI" id="CHEBI:29105"/>
    </cofactor>
</comment>
<dbReference type="Pfam" id="PF22429">
    <property type="entry name" value="HutF_N"/>
    <property type="match status" value="1"/>
</dbReference>
<evidence type="ECO:0000256" key="2">
    <source>
        <dbReference type="ARBA" id="ARBA00022723"/>
    </source>
</evidence>
<dbReference type="InterPro" id="IPR055156">
    <property type="entry name" value="HutF-like_N"/>
</dbReference>
<keyword evidence="3 7" id="KW-0378">Hydrolase</keyword>
<accession>A0ABT5T7D7</accession>
<name>A0ABT5T7D7_9RHOB</name>